<keyword evidence="10" id="KW-1185">Reference proteome</keyword>
<dbReference type="OrthoDB" id="24893at2759"/>
<keyword evidence="3" id="KW-0637">Prenyltransferase</keyword>
<dbReference type="AlphaFoldDB" id="A0A4S2MKP1"/>
<keyword evidence="4" id="KW-0808">Transferase</keyword>
<keyword evidence="6" id="KW-0677">Repeat</keyword>
<comment type="cofactor">
    <cofactor evidence="1">
        <name>Zn(2+)</name>
        <dbReference type="ChEBI" id="CHEBI:29105"/>
    </cofactor>
</comment>
<feature type="domain" description="Prenyltransferase alpha-alpha toroid" evidence="8">
    <location>
        <begin position="8"/>
        <end position="334"/>
    </location>
</feature>
<dbReference type="PANTHER" id="PTHR11774:SF4">
    <property type="entry name" value="GERANYLGERANYL TRANSFERASE TYPE-1 SUBUNIT BETA"/>
    <property type="match status" value="1"/>
</dbReference>
<evidence type="ECO:0000256" key="3">
    <source>
        <dbReference type="ARBA" id="ARBA00022602"/>
    </source>
</evidence>
<dbReference type="EMBL" id="SJOL01001390">
    <property type="protein sequence ID" value="TGZ74887.1"/>
    <property type="molecule type" value="Genomic_DNA"/>
</dbReference>
<evidence type="ECO:0000259" key="8">
    <source>
        <dbReference type="Pfam" id="PF00432"/>
    </source>
</evidence>
<evidence type="ECO:0000256" key="2">
    <source>
        <dbReference type="ARBA" id="ARBA00010497"/>
    </source>
</evidence>
<comment type="similarity">
    <text evidence="2">Belongs to the protein prenyltransferase subunit beta family.</text>
</comment>
<dbReference type="InterPro" id="IPR045089">
    <property type="entry name" value="PGGT1B-like"/>
</dbReference>
<reference evidence="9 10" key="1">
    <citation type="journal article" date="2019" name="BMC Genomics">
        <title>New insights from Opisthorchis felineus genome: update on genomics of the epidemiologically important liver flukes.</title>
        <authorList>
            <person name="Ershov N.I."/>
            <person name="Mordvinov V.A."/>
            <person name="Prokhortchouk E.B."/>
            <person name="Pakharukova M.Y."/>
            <person name="Gunbin K.V."/>
            <person name="Ustyantsev K."/>
            <person name="Genaev M.A."/>
            <person name="Blinov A.G."/>
            <person name="Mazur A."/>
            <person name="Boulygina E."/>
            <person name="Tsygankova S."/>
            <person name="Khrameeva E."/>
            <person name="Chekanov N."/>
            <person name="Fan G."/>
            <person name="Xiao A."/>
            <person name="Zhang H."/>
            <person name="Xu X."/>
            <person name="Yang H."/>
            <person name="Solovyev V."/>
            <person name="Lee S.M."/>
            <person name="Liu X."/>
            <person name="Afonnikov D.A."/>
            <person name="Skryabin K.G."/>
        </authorList>
    </citation>
    <scope>NUCLEOTIDE SEQUENCE [LARGE SCALE GENOMIC DNA]</scope>
    <source>
        <strain evidence="9">AK-0245</strain>
        <tissue evidence="9">Whole organism</tissue>
    </source>
</reference>
<evidence type="ECO:0000256" key="7">
    <source>
        <dbReference type="ARBA" id="ARBA00022833"/>
    </source>
</evidence>
<dbReference type="Pfam" id="PF00432">
    <property type="entry name" value="Prenyltrans"/>
    <property type="match status" value="1"/>
</dbReference>
<proteinExistence type="inferred from homology"/>
<evidence type="ECO:0000313" key="9">
    <source>
        <dbReference type="EMBL" id="TGZ74887.1"/>
    </source>
</evidence>
<dbReference type="GO" id="GO:0046872">
    <property type="term" value="F:metal ion binding"/>
    <property type="evidence" value="ECO:0007669"/>
    <property type="project" value="UniProtKB-KW"/>
</dbReference>
<dbReference type="STRING" id="147828.A0A4S2MKP1"/>
<sequence>MTEFCLPEKLSAYFRRVTGILPDSMTSLDATRLVVLYFGIGGLAIIKEQDEPRVKDYIEWIYSHHISTHGTRLCHGGFRSVLYTSQMPSIAKNDLGSPSYDCSHVTMVYAALCTLLILGDDLSRVDRHSVLSGVAALQCEDIPGLFRAALISPERDMRFVFSAVASCYMLNGLDYLDREAIVSFIGDSMTYEGGFGNLPGLEAHAGATYCALASLSLLGRLHSFLPMKSRVYDRLVKWLVKLQAEGFHGRPQKDDDTCYTFWVCASLKLLNAQDLIDQGALLKFIARCWDQVIGGIRKYPSPSCVADPLHSFLALSGLSCLKAQTVAAVDPNHLESSDPDKSTSERLMEPLDQFRWLHMNKLEPILPELNIPEVAHRHLRRIHQSWEASSTTD</sequence>
<accession>A0A4S2MKP1</accession>
<keyword evidence="7" id="KW-0862">Zinc</keyword>
<comment type="caution">
    <text evidence="9">The sequence shown here is derived from an EMBL/GenBank/DDBJ whole genome shotgun (WGS) entry which is preliminary data.</text>
</comment>
<dbReference type="Proteomes" id="UP000308267">
    <property type="component" value="Unassembled WGS sequence"/>
</dbReference>
<dbReference type="GO" id="GO:0005953">
    <property type="term" value="C:CAAX-protein geranylgeranyltransferase complex"/>
    <property type="evidence" value="ECO:0007669"/>
    <property type="project" value="TreeGrafter"/>
</dbReference>
<gene>
    <name evidence="9" type="ORF">CRM22_000695</name>
</gene>
<name>A0A4S2MKP1_OPIFE</name>
<dbReference type="Gene3D" id="1.50.10.20">
    <property type="match status" value="1"/>
</dbReference>
<evidence type="ECO:0000256" key="4">
    <source>
        <dbReference type="ARBA" id="ARBA00022679"/>
    </source>
</evidence>
<evidence type="ECO:0000256" key="5">
    <source>
        <dbReference type="ARBA" id="ARBA00022723"/>
    </source>
</evidence>
<evidence type="ECO:0000256" key="1">
    <source>
        <dbReference type="ARBA" id="ARBA00001947"/>
    </source>
</evidence>
<keyword evidence="5" id="KW-0479">Metal-binding</keyword>
<protein>
    <recommendedName>
        <fullName evidence="8">Prenyltransferase alpha-alpha toroid domain-containing protein</fullName>
    </recommendedName>
</protein>
<evidence type="ECO:0000313" key="10">
    <source>
        <dbReference type="Proteomes" id="UP000308267"/>
    </source>
</evidence>
<dbReference type="SUPFAM" id="SSF48239">
    <property type="entry name" value="Terpenoid cyclases/Protein prenyltransferases"/>
    <property type="match status" value="1"/>
</dbReference>
<dbReference type="GO" id="GO:0004662">
    <property type="term" value="F:CAAX-protein geranylgeranyltransferase activity"/>
    <property type="evidence" value="ECO:0007669"/>
    <property type="project" value="TreeGrafter"/>
</dbReference>
<dbReference type="InterPro" id="IPR008930">
    <property type="entry name" value="Terpenoid_cyclase/PrenylTrfase"/>
</dbReference>
<evidence type="ECO:0000256" key="6">
    <source>
        <dbReference type="ARBA" id="ARBA00022737"/>
    </source>
</evidence>
<dbReference type="InterPro" id="IPR001330">
    <property type="entry name" value="Prenyltrans"/>
</dbReference>
<dbReference type="PANTHER" id="PTHR11774">
    <property type="entry name" value="GERANYLGERANYL TRANSFERASE TYPE BETA SUBUNIT"/>
    <property type="match status" value="1"/>
</dbReference>
<organism evidence="9 10">
    <name type="scientific">Opisthorchis felineus</name>
    <dbReference type="NCBI Taxonomy" id="147828"/>
    <lineage>
        <taxon>Eukaryota</taxon>
        <taxon>Metazoa</taxon>
        <taxon>Spiralia</taxon>
        <taxon>Lophotrochozoa</taxon>
        <taxon>Platyhelminthes</taxon>
        <taxon>Trematoda</taxon>
        <taxon>Digenea</taxon>
        <taxon>Opisthorchiida</taxon>
        <taxon>Opisthorchiata</taxon>
        <taxon>Opisthorchiidae</taxon>
        <taxon>Opisthorchis</taxon>
    </lineage>
</organism>